<comment type="caution">
    <text evidence="1">The sequence shown here is derived from an EMBL/GenBank/DDBJ whole genome shotgun (WGS) entry which is preliminary data.</text>
</comment>
<sequence length="122" mass="13394">MTTLTRAAAIFLGISTSLLSGCATVDEHGHRFSEGWRNATVVRLLKGSEIERPRFWTCTRDVPEAQRLGRDYVVVSYRGVNRQQQHLAAVAPDLSLQPGEKVHVNVTACEQAVAKHSPGKQG</sequence>
<protein>
    <submittedName>
        <fullName evidence="1">Uncharacterized protein</fullName>
    </submittedName>
</protein>
<dbReference type="EMBL" id="VOBQ01000021">
    <property type="protein sequence ID" value="TWO68000.1"/>
    <property type="molecule type" value="Genomic_DNA"/>
</dbReference>
<dbReference type="RefSeq" id="WP_186511134.1">
    <property type="nucleotide sequence ID" value="NZ_VOBQ01000021.1"/>
</dbReference>
<organism evidence="1 2">
    <name type="scientific">Caenimonas sedimenti</name>
    <dbReference type="NCBI Taxonomy" id="2596921"/>
    <lineage>
        <taxon>Bacteria</taxon>
        <taxon>Pseudomonadati</taxon>
        <taxon>Pseudomonadota</taxon>
        <taxon>Betaproteobacteria</taxon>
        <taxon>Burkholderiales</taxon>
        <taxon>Comamonadaceae</taxon>
        <taxon>Caenimonas</taxon>
    </lineage>
</organism>
<keyword evidence="2" id="KW-1185">Reference proteome</keyword>
<name>A0A562ZHC8_9BURK</name>
<dbReference type="AlphaFoldDB" id="A0A562ZHC8"/>
<gene>
    <name evidence="1" type="ORF">FN976_23925</name>
</gene>
<evidence type="ECO:0000313" key="1">
    <source>
        <dbReference type="EMBL" id="TWO68000.1"/>
    </source>
</evidence>
<proteinExistence type="predicted"/>
<evidence type="ECO:0000313" key="2">
    <source>
        <dbReference type="Proteomes" id="UP000318199"/>
    </source>
</evidence>
<reference evidence="1 2" key="1">
    <citation type="submission" date="2019-07" db="EMBL/GenBank/DDBJ databases">
        <title>Caenimonas sedimenti sp. nov., isolated from activated sludge.</title>
        <authorList>
            <person name="Xu J."/>
        </authorList>
    </citation>
    <scope>NUCLEOTIDE SEQUENCE [LARGE SCALE GENOMIC DNA]</scope>
    <source>
        <strain evidence="1 2">HX-9-20</strain>
    </source>
</reference>
<dbReference type="PROSITE" id="PS51257">
    <property type="entry name" value="PROKAR_LIPOPROTEIN"/>
    <property type="match status" value="1"/>
</dbReference>
<dbReference type="Proteomes" id="UP000318199">
    <property type="component" value="Unassembled WGS sequence"/>
</dbReference>
<accession>A0A562ZHC8</accession>